<organism evidence="3 4">
    <name type="scientific">Vitrella brassicaformis (strain CCMP3155)</name>
    <dbReference type="NCBI Taxonomy" id="1169540"/>
    <lineage>
        <taxon>Eukaryota</taxon>
        <taxon>Sar</taxon>
        <taxon>Alveolata</taxon>
        <taxon>Colpodellida</taxon>
        <taxon>Vitrellaceae</taxon>
        <taxon>Vitrella</taxon>
    </lineage>
</organism>
<keyword evidence="2" id="KW-0812">Transmembrane</keyword>
<dbReference type="AlphaFoldDB" id="A0A0G4ELU0"/>
<keyword evidence="2" id="KW-0472">Membrane</keyword>
<dbReference type="Proteomes" id="UP000041254">
    <property type="component" value="Unassembled WGS sequence"/>
</dbReference>
<feature type="region of interest" description="Disordered" evidence="1">
    <location>
        <begin position="1"/>
        <end position="23"/>
    </location>
</feature>
<sequence length="166" mass="18007">MTYPSVEQPSLAQPQPVNWPSADIAAPTTAPAYDVPQTMPAVVGQPLATADTAGRPEGGDQPQYVQPQTVRPQLGGSHVINVPEPVVYNPPHEDDKSGRLTCLMVSCVLSIFWPIGCIAFCLNMDAKEGSERRKWARYCLYTATIGMIIGVIWFAMGGMQSSYSSY</sequence>
<feature type="transmembrane region" description="Helical" evidence="2">
    <location>
        <begin position="103"/>
        <end position="123"/>
    </location>
</feature>
<dbReference type="PhylomeDB" id="A0A0G4ELU0"/>
<evidence type="ECO:0000256" key="2">
    <source>
        <dbReference type="SAM" id="Phobius"/>
    </source>
</evidence>
<dbReference type="VEuPathDB" id="CryptoDB:Vbra_22929"/>
<dbReference type="EMBL" id="CDMY01000269">
    <property type="protein sequence ID" value="CEL98393.1"/>
    <property type="molecule type" value="Genomic_DNA"/>
</dbReference>
<reference evidence="3 4" key="1">
    <citation type="submission" date="2014-11" db="EMBL/GenBank/DDBJ databases">
        <authorList>
            <person name="Zhu J."/>
            <person name="Qi W."/>
            <person name="Song R."/>
        </authorList>
    </citation>
    <scope>NUCLEOTIDE SEQUENCE [LARGE SCALE GENOMIC DNA]</scope>
</reference>
<keyword evidence="2" id="KW-1133">Transmembrane helix</keyword>
<name>A0A0G4ELU0_VITBC</name>
<feature type="region of interest" description="Disordered" evidence="1">
    <location>
        <begin position="49"/>
        <end position="70"/>
    </location>
</feature>
<dbReference type="InParanoid" id="A0A0G4ELU0"/>
<keyword evidence="4" id="KW-1185">Reference proteome</keyword>
<protein>
    <submittedName>
        <fullName evidence="3">Uncharacterized protein</fullName>
    </submittedName>
</protein>
<feature type="transmembrane region" description="Helical" evidence="2">
    <location>
        <begin position="135"/>
        <end position="156"/>
    </location>
</feature>
<evidence type="ECO:0000313" key="3">
    <source>
        <dbReference type="EMBL" id="CEL98393.1"/>
    </source>
</evidence>
<gene>
    <name evidence="3" type="ORF">Vbra_22929</name>
</gene>
<evidence type="ECO:0000313" key="4">
    <source>
        <dbReference type="Proteomes" id="UP000041254"/>
    </source>
</evidence>
<evidence type="ECO:0000256" key="1">
    <source>
        <dbReference type="SAM" id="MobiDB-lite"/>
    </source>
</evidence>
<proteinExistence type="predicted"/>
<accession>A0A0G4ELU0</accession>
<feature type="compositionally biased region" description="Polar residues" evidence="1">
    <location>
        <begin position="1"/>
        <end position="18"/>
    </location>
</feature>